<dbReference type="AlphaFoldDB" id="A0A8J3ZXC3"/>
<dbReference type="RefSeq" id="WP_203929807.1">
    <property type="nucleotide sequence ID" value="NZ_BOPH01000069.1"/>
</dbReference>
<name>A0A8J3ZXC3_9ACTN</name>
<comment type="caution">
    <text evidence="1">The sequence shown here is derived from an EMBL/GenBank/DDBJ whole genome shotgun (WGS) entry which is preliminary data.</text>
</comment>
<organism evidence="1 2">
    <name type="scientific">Virgisporangium ochraceum</name>
    <dbReference type="NCBI Taxonomy" id="65505"/>
    <lineage>
        <taxon>Bacteria</taxon>
        <taxon>Bacillati</taxon>
        <taxon>Actinomycetota</taxon>
        <taxon>Actinomycetes</taxon>
        <taxon>Micromonosporales</taxon>
        <taxon>Micromonosporaceae</taxon>
        <taxon>Virgisporangium</taxon>
    </lineage>
</organism>
<reference evidence="1" key="1">
    <citation type="submission" date="2021-01" db="EMBL/GenBank/DDBJ databases">
        <title>Whole genome shotgun sequence of Virgisporangium ochraceum NBRC 16418.</title>
        <authorList>
            <person name="Komaki H."/>
            <person name="Tamura T."/>
        </authorList>
    </citation>
    <scope>NUCLEOTIDE SEQUENCE</scope>
    <source>
        <strain evidence="1">NBRC 16418</strain>
    </source>
</reference>
<dbReference type="Proteomes" id="UP000635606">
    <property type="component" value="Unassembled WGS sequence"/>
</dbReference>
<gene>
    <name evidence="1" type="ORF">Voc01_048100</name>
</gene>
<proteinExistence type="predicted"/>
<sequence>MSDLLPPGPELFAANQRVLAERLGWPLGAVEACQSIDEEFPGWYTLYWPVHRGKPAGYYAFHDNSNWMEPHLYGATPDDLREAIRTHRCPSRWT</sequence>
<evidence type="ECO:0000313" key="1">
    <source>
        <dbReference type="EMBL" id="GIJ69893.1"/>
    </source>
</evidence>
<evidence type="ECO:0000313" key="2">
    <source>
        <dbReference type="Proteomes" id="UP000635606"/>
    </source>
</evidence>
<protein>
    <submittedName>
        <fullName evidence="1">Uncharacterized protein</fullName>
    </submittedName>
</protein>
<keyword evidence="2" id="KW-1185">Reference proteome</keyword>
<dbReference type="EMBL" id="BOPH01000069">
    <property type="protein sequence ID" value="GIJ69893.1"/>
    <property type="molecule type" value="Genomic_DNA"/>
</dbReference>
<accession>A0A8J3ZXC3</accession>